<evidence type="ECO:0000313" key="7">
    <source>
        <dbReference type="Proteomes" id="UP001479436"/>
    </source>
</evidence>
<dbReference type="InterPro" id="IPR013905">
    <property type="entry name" value="Lgl_C_dom"/>
</dbReference>
<comment type="caution">
    <text evidence="6">The sequence shown here is derived from an EMBL/GenBank/DDBJ whole genome shotgun (WGS) entry which is preliminary data.</text>
</comment>
<reference evidence="6 7" key="1">
    <citation type="submission" date="2023-04" db="EMBL/GenBank/DDBJ databases">
        <title>Genome of Basidiobolus ranarum AG-B5.</title>
        <authorList>
            <person name="Stajich J.E."/>
            <person name="Carter-House D."/>
            <person name="Gryganskyi A."/>
        </authorList>
    </citation>
    <scope>NUCLEOTIDE SEQUENCE [LARGE SCALE GENOMIC DNA]</scope>
    <source>
        <strain evidence="6 7">AG-B5</strain>
    </source>
</reference>
<feature type="compositionally biased region" description="Polar residues" evidence="4">
    <location>
        <begin position="606"/>
        <end position="615"/>
    </location>
</feature>
<dbReference type="Pfam" id="PF00400">
    <property type="entry name" value="WD40"/>
    <property type="match status" value="1"/>
</dbReference>
<keyword evidence="7" id="KW-1185">Reference proteome</keyword>
<dbReference type="SUPFAM" id="SSF50978">
    <property type="entry name" value="WD40 repeat-like"/>
    <property type="match status" value="1"/>
</dbReference>
<feature type="domain" description="Lethal giant larvae (Lgl)-like C-terminal" evidence="5">
    <location>
        <begin position="816"/>
        <end position="958"/>
    </location>
</feature>
<name>A0ABR2WJF9_9FUNG</name>
<dbReference type="Pfam" id="PF08596">
    <property type="entry name" value="Lgl_C"/>
    <property type="match status" value="1"/>
</dbReference>
<dbReference type="Gene3D" id="2.130.10.10">
    <property type="entry name" value="YVTN repeat-like/Quinoprotein amine dehydrogenase"/>
    <property type="match status" value="1"/>
</dbReference>
<dbReference type="Proteomes" id="UP001479436">
    <property type="component" value="Unassembled WGS sequence"/>
</dbReference>
<feature type="compositionally biased region" description="Polar residues" evidence="4">
    <location>
        <begin position="814"/>
        <end position="824"/>
    </location>
</feature>
<dbReference type="EMBL" id="JASJQH010001309">
    <property type="protein sequence ID" value="KAK9761606.1"/>
    <property type="molecule type" value="Genomic_DNA"/>
</dbReference>
<feature type="compositionally biased region" description="Basic and acidic residues" evidence="4">
    <location>
        <begin position="797"/>
        <end position="808"/>
    </location>
</feature>
<dbReference type="InterPro" id="IPR001680">
    <property type="entry name" value="WD40_rpt"/>
</dbReference>
<feature type="compositionally biased region" description="Basic and acidic residues" evidence="4">
    <location>
        <begin position="651"/>
        <end position="662"/>
    </location>
</feature>
<feature type="compositionally biased region" description="Polar residues" evidence="4">
    <location>
        <begin position="708"/>
        <end position="719"/>
    </location>
</feature>
<evidence type="ECO:0000313" key="6">
    <source>
        <dbReference type="EMBL" id="KAK9761606.1"/>
    </source>
</evidence>
<keyword evidence="3" id="KW-0853">WD repeat</keyword>
<proteinExistence type="inferred from homology"/>
<dbReference type="PROSITE" id="PS50294">
    <property type="entry name" value="WD_REPEATS_REGION"/>
    <property type="match status" value="1"/>
</dbReference>
<accession>A0ABR2WJF9</accession>
<evidence type="ECO:0000256" key="1">
    <source>
        <dbReference type="ARBA" id="ARBA00008070"/>
    </source>
</evidence>
<dbReference type="PROSITE" id="PS50082">
    <property type="entry name" value="WD_REPEATS_2"/>
    <property type="match status" value="1"/>
</dbReference>
<dbReference type="PANTHER" id="PTHR10241">
    <property type="entry name" value="LETHAL 2 GIANT LARVAE PROTEIN"/>
    <property type="match status" value="1"/>
</dbReference>
<dbReference type="PANTHER" id="PTHR10241:SF25">
    <property type="entry name" value="TOMOSYN, ISOFORM C"/>
    <property type="match status" value="1"/>
</dbReference>
<keyword evidence="2" id="KW-0268">Exocytosis</keyword>
<evidence type="ECO:0000256" key="3">
    <source>
        <dbReference type="PROSITE-ProRule" id="PRU00221"/>
    </source>
</evidence>
<protein>
    <submittedName>
        <fullName evidence="6">Lethal(2) giant larvae sro7</fullName>
    </submittedName>
</protein>
<evidence type="ECO:0000256" key="4">
    <source>
        <dbReference type="SAM" id="MobiDB-lite"/>
    </source>
</evidence>
<gene>
    <name evidence="6" type="primary">SRO7</name>
    <name evidence="6" type="ORF">K7432_013374</name>
</gene>
<feature type="compositionally biased region" description="Low complexity" evidence="4">
    <location>
        <begin position="632"/>
        <end position="645"/>
    </location>
</feature>
<feature type="compositionally biased region" description="Low complexity" evidence="4">
    <location>
        <begin position="591"/>
        <end position="605"/>
    </location>
</feature>
<feature type="compositionally biased region" description="Low complexity" evidence="4">
    <location>
        <begin position="720"/>
        <end position="732"/>
    </location>
</feature>
<organism evidence="6 7">
    <name type="scientific">Basidiobolus ranarum</name>
    <dbReference type="NCBI Taxonomy" id="34480"/>
    <lineage>
        <taxon>Eukaryota</taxon>
        <taxon>Fungi</taxon>
        <taxon>Fungi incertae sedis</taxon>
        <taxon>Zoopagomycota</taxon>
        <taxon>Entomophthoromycotina</taxon>
        <taxon>Basidiobolomycetes</taxon>
        <taxon>Basidiobolales</taxon>
        <taxon>Basidiobolaceae</taxon>
        <taxon>Basidiobolus</taxon>
    </lineage>
</organism>
<evidence type="ECO:0000256" key="2">
    <source>
        <dbReference type="ARBA" id="ARBA00022483"/>
    </source>
</evidence>
<feature type="region of interest" description="Disordered" evidence="4">
    <location>
        <begin position="588"/>
        <end position="835"/>
    </location>
</feature>
<comment type="similarity">
    <text evidence="1">Belongs to the WD repeat L(2)GL family.</text>
</comment>
<evidence type="ECO:0000259" key="5">
    <source>
        <dbReference type="Pfam" id="PF08596"/>
    </source>
</evidence>
<dbReference type="SMART" id="SM00320">
    <property type="entry name" value="WD40"/>
    <property type="match status" value="4"/>
</dbReference>
<feature type="repeat" description="WD" evidence="3">
    <location>
        <begin position="239"/>
        <end position="280"/>
    </location>
</feature>
<feature type="compositionally biased region" description="Polar residues" evidence="4">
    <location>
        <begin position="761"/>
        <end position="783"/>
    </location>
</feature>
<dbReference type="InterPro" id="IPR015943">
    <property type="entry name" value="WD40/YVTN_repeat-like_dom_sf"/>
</dbReference>
<dbReference type="InterPro" id="IPR036322">
    <property type="entry name" value="WD40_repeat_dom_sf"/>
</dbReference>
<feature type="non-terminal residue" evidence="6">
    <location>
        <position position="962"/>
    </location>
</feature>
<sequence length="962" mass="105650">MSLFSKIKNVIQKEQHKYTAPSMSSSLTPDSFDLTELALYGLPSTVSTLAYDPVQSLLAVGTFQGTILLFGKPGITAHLALPESAAILFLSFQVGEARLVSVDSHQNLVVFNLESFEPSFVHKVASPVSCMDLLLGTEYMLLGLRNGYIEMYNISRGFKSGYVIEPISIESENNNSPSLCVVAVQVHPIDTNQLLIGYSSGLIALWDLRSRRVVRYYQYGGPSTVVAPKFWNFKEDDTSTNYGGHLTVIAWRPDGAHFVSGYDDGTIVFWDIKNDKKPLLARTISEPDLSTNYDGSAKAPVPAGSVKREPIFKILWCSVSDSEDTHIAIAGGSLNQDLRGIRVFDYQGKDYRAPRRLRMLAVSEDLADMFVFPRESPWYNGTRDPAAIAIIIPSGAVKLHEFNAGFSPCSIPSELQWLDPRISSAKLVVNCPDYLYKNLVFGYEHPTSYGGIVKGGIQASVDSENLKKLMLTIHQDGSLRIWKCSHSNLILLKHITFVPGSIHPTISKSQISFVDPCFENGQLVIGFNSGHVLQYWFKMNEDETSYFNFIVESVENLAPTQENMNGTESNGHLPLKKATTIATRTYMPEPASSANKSIANASSQNRLRSSSQPAPDTSKEIPSKAQATNAPPRTTSLSLESPSSEIVVADTSKENMSPREPTKLNIMQGPLHSEPQTKDTMVMSHQDSVDVSTSSLTDDIRDFDSPRPIQNNISNTTPHSSPKSNSESLKSEASNSTLEDKLDDTSLQSSRKNSDIRQGDIPTNGQDSISNQDENHPNNSPLSHPSRDLDNGGVKSESTDEHRSHEGLADFSGEANTNNGNSAPTLPYSASEKSVNDDDKEFTNLLRLSPNYLNMGSYPLVPSLLIRCHQGTVNNIVSTEIGLLALSDEEGTLSIVDTIGQKLIFYQDYSDQSHPSEAEVGAEAYSVNSVTVDRITAMMFVESYTKETDHMSIKLVTGSFRG</sequence>